<evidence type="ECO:0000259" key="5">
    <source>
        <dbReference type="Pfam" id="PF22692"/>
    </source>
</evidence>
<keyword evidence="6" id="KW-0966">Cell projection</keyword>
<feature type="domain" description="Flagellar basal-body/hook protein C-terminal" evidence="4">
    <location>
        <begin position="201"/>
        <end position="246"/>
    </location>
</feature>
<dbReference type="GO" id="GO:0009425">
    <property type="term" value="C:bacterial-type flagellum basal body"/>
    <property type="evidence" value="ECO:0007669"/>
    <property type="project" value="UniProtKB-SubCell"/>
</dbReference>
<evidence type="ECO:0000259" key="3">
    <source>
        <dbReference type="Pfam" id="PF00460"/>
    </source>
</evidence>
<protein>
    <submittedName>
        <fullName evidence="6">Flagellar basal-body rod protein FlgG</fullName>
    </submittedName>
</protein>
<dbReference type="PANTHER" id="PTHR30435:SF19">
    <property type="entry name" value="FLAGELLAR BASAL-BODY ROD PROTEIN FLGG"/>
    <property type="match status" value="1"/>
</dbReference>
<comment type="caution">
    <text evidence="6">The sequence shown here is derived from an EMBL/GenBank/DDBJ whole genome shotgun (WGS) entry which is preliminary data.</text>
</comment>
<comment type="similarity">
    <text evidence="1 2">Belongs to the flagella basal body rod proteins family.</text>
</comment>
<feature type="domain" description="Flagellar basal body rod protein N-terminal" evidence="3">
    <location>
        <begin position="7"/>
        <end position="35"/>
    </location>
</feature>
<dbReference type="AlphaFoldDB" id="R7RRU3"/>
<dbReference type="InterPro" id="IPR020013">
    <property type="entry name" value="Flagellar_FlgE/F/G"/>
</dbReference>
<dbReference type="SUPFAM" id="SSF117143">
    <property type="entry name" value="Flagellar hook protein flgE"/>
    <property type="match status" value="1"/>
</dbReference>
<keyword evidence="7" id="KW-1185">Reference proteome</keyword>
<reference evidence="6" key="1">
    <citation type="submission" date="2013-03" db="EMBL/GenBank/DDBJ databases">
        <title>Draft genome sequence of the hydrogen-ethanol-producing anaerobic alkalithermophilic Caloramator celere.</title>
        <authorList>
            <person name="Ciranna A."/>
            <person name="Larjo A."/>
            <person name="Kivisto A."/>
            <person name="Santala V."/>
            <person name="Roos C."/>
            <person name="Karp M."/>
        </authorList>
    </citation>
    <scope>NUCLEOTIDE SEQUENCE [LARGE SCALE GENOMIC DNA]</scope>
    <source>
        <strain evidence="6">DSM 8682</strain>
    </source>
</reference>
<dbReference type="NCBIfam" id="TIGR03506">
    <property type="entry name" value="FlgEFG_subfam"/>
    <property type="match status" value="1"/>
</dbReference>
<comment type="subcellular location">
    <subcellularLocation>
        <location evidence="2">Bacterial flagellum basal body</location>
    </subcellularLocation>
</comment>
<dbReference type="InterPro" id="IPR010930">
    <property type="entry name" value="Flg_bb/hook_C_dom"/>
</dbReference>
<accession>R7RRU3</accession>
<dbReference type="eggNOG" id="COG4786">
    <property type="taxonomic scope" value="Bacteria"/>
</dbReference>
<name>R7RRU3_9CLOT</name>
<dbReference type="Pfam" id="PF00460">
    <property type="entry name" value="Flg_bb_rod"/>
    <property type="match status" value="1"/>
</dbReference>
<dbReference type="InterPro" id="IPR053967">
    <property type="entry name" value="LlgE_F_G-like_D1"/>
</dbReference>
<proteinExistence type="inferred from homology"/>
<dbReference type="PANTHER" id="PTHR30435">
    <property type="entry name" value="FLAGELLAR PROTEIN"/>
    <property type="match status" value="1"/>
</dbReference>
<feature type="domain" description="Flagellar hook protein FlgE/F/G-like D1" evidence="5">
    <location>
        <begin position="93"/>
        <end position="159"/>
    </location>
</feature>
<dbReference type="GO" id="GO:0071978">
    <property type="term" value="P:bacterial-type flagellum-dependent swarming motility"/>
    <property type="evidence" value="ECO:0007669"/>
    <property type="project" value="TreeGrafter"/>
</dbReference>
<dbReference type="OrthoDB" id="9804559at2"/>
<dbReference type="InterPro" id="IPR001444">
    <property type="entry name" value="Flag_bb_rod_N"/>
</dbReference>
<keyword evidence="2" id="KW-0975">Bacterial flagellum</keyword>
<keyword evidence="6" id="KW-0969">Cilium</keyword>
<dbReference type="InterPro" id="IPR037925">
    <property type="entry name" value="FlgE/F/G-like"/>
</dbReference>
<dbReference type="InterPro" id="IPR019776">
    <property type="entry name" value="Flagellar_basal_body_rod_CS"/>
</dbReference>
<dbReference type="HOGENOM" id="CLU_013687_0_2_9"/>
<dbReference type="Pfam" id="PF06429">
    <property type="entry name" value="Flg_bbr_C"/>
    <property type="match status" value="1"/>
</dbReference>
<evidence type="ECO:0000313" key="7">
    <source>
        <dbReference type="Proteomes" id="UP000014923"/>
    </source>
</evidence>
<sequence>MLRSIWNSMSGLNSNQNRIDIISNNIANINTNGYKKIDVNFSDIMKENIDRLGVPVINNDKDKYVGSGCRISGFINNNLQGALEKTNNNLDLAIEGIGYFKLIDKEGNFVYTRNGSFHIDSENNIVDSMGNKLEIIFNENASEGIIDYNNINIKEDGSIICNDKQIGKINLYSFISDDDLYPIGNSLFKGKNPQLIDSKIKQGYIEKSNVDIAKELTDLLVTQRAFEFNSRALKSSEEMWQITNNLRAK</sequence>
<keyword evidence="6" id="KW-0282">Flagellum</keyword>
<dbReference type="PROSITE" id="PS00588">
    <property type="entry name" value="FLAGELLA_BB_ROD"/>
    <property type="match status" value="1"/>
</dbReference>
<dbReference type="Pfam" id="PF22692">
    <property type="entry name" value="LlgE_F_G_D1"/>
    <property type="match status" value="1"/>
</dbReference>
<evidence type="ECO:0000259" key="4">
    <source>
        <dbReference type="Pfam" id="PF06429"/>
    </source>
</evidence>
<dbReference type="EMBL" id="CAVN010000093">
    <property type="protein sequence ID" value="CDF57998.1"/>
    <property type="molecule type" value="Genomic_DNA"/>
</dbReference>
<organism evidence="6 7">
    <name type="scientific">Thermobrachium celere DSM 8682</name>
    <dbReference type="NCBI Taxonomy" id="941824"/>
    <lineage>
        <taxon>Bacteria</taxon>
        <taxon>Bacillati</taxon>
        <taxon>Bacillota</taxon>
        <taxon>Clostridia</taxon>
        <taxon>Eubacteriales</taxon>
        <taxon>Clostridiaceae</taxon>
        <taxon>Thermobrachium</taxon>
    </lineage>
</organism>
<evidence type="ECO:0000256" key="2">
    <source>
        <dbReference type="RuleBase" id="RU362116"/>
    </source>
</evidence>
<gene>
    <name evidence="6" type="ORF">TCEL_01912</name>
</gene>
<dbReference type="RefSeq" id="WP_018661673.1">
    <property type="nucleotide sequence ID" value="NZ_HF952018.1"/>
</dbReference>
<evidence type="ECO:0000256" key="1">
    <source>
        <dbReference type="ARBA" id="ARBA00009677"/>
    </source>
</evidence>
<evidence type="ECO:0000313" key="6">
    <source>
        <dbReference type="EMBL" id="CDF57998.1"/>
    </source>
</evidence>
<dbReference type="Proteomes" id="UP000014923">
    <property type="component" value="Unassembled WGS sequence"/>
</dbReference>